<dbReference type="GO" id="GO:0051537">
    <property type="term" value="F:2 iron, 2 sulfur cluster binding"/>
    <property type="evidence" value="ECO:0007669"/>
    <property type="project" value="UniProtKB-KW"/>
</dbReference>
<dbReference type="Pfam" id="PF00355">
    <property type="entry name" value="Rieske"/>
    <property type="match status" value="1"/>
</dbReference>
<dbReference type="InterPro" id="IPR017941">
    <property type="entry name" value="Rieske_2Fe-2S"/>
</dbReference>
<keyword evidence="6" id="KW-0274">FAD</keyword>
<dbReference type="KEGG" id="bbes:BESB_022340"/>
<dbReference type="InterPro" id="IPR050446">
    <property type="entry name" value="FAD-oxidoreductase/Apoptosis"/>
</dbReference>
<feature type="region of interest" description="Disordered" evidence="10">
    <location>
        <begin position="1"/>
        <end position="45"/>
    </location>
</feature>
<evidence type="ECO:0000256" key="2">
    <source>
        <dbReference type="ARBA" id="ARBA00006442"/>
    </source>
</evidence>
<dbReference type="SUPFAM" id="SSF55424">
    <property type="entry name" value="FAD/NAD-linked reductases, dimerisation (C-terminal) domain"/>
    <property type="match status" value="1"/>
</dbReference>
<protein>
    <submittedName>
        <fullName evidence="12">Pyridine nucleotide-disulfide oxidoreductase domain-containing protein</fullName>
    </submittedName>
</protein>
<proteinExistence type="inferred from homology"/>
<evidence type="ECO:0000256" key="9">
    <source>
        <dbReference type="ARBA" id="ARBA00023014"/>
    </source>
</evidence>
<dbReference type="PRINTS" id="PR00368">
    <property type="entry name" value="FADPNR"/>
</dbReference>
<dbReference type="Gene3D" id="2.102.10.10">
    <property type="entry name" value="Rieske [2Fe-2S] iron-sulphur domain"/>
    <property type="match status" value="1"/>
</dbReference>
<sequence length="667" mass="71166">MSRLGEQALRSAAKRSFARPSPAFPLASTAPFSSGASARAEGREDASASSAPSLLRRLGLCGAGAVFLFEASRQEKEKSVPLAPKVSFSRLFSRDTRAQQLAAHAGVAACAGKVRQVDLGAADDFECGGVYEVAVNGGVEKILLTRTAAGTFFCTGASCSHYGVSLAKGVLTVRGTVTCPLHDAEFDIKTGKCVNGPGLSAIPTYPVQVKGGRVVADLPTDIAETAEPNYAKTKTGKNETIVILGGGAAAGAAAETLRTEGFDGRIVMITAEKFPPYDRPMLTKNLNAQPEQVELRSLKTLQEDLDIQVLVATRATGVDVNKKIVNLEGAPDIKFDKLLLCTGSDARKLSNLPNVDARGIFTLRTLEDHQELNKFYQESKKQNSEPRIAVVGSSFTGLEVASSFKGRCSNVTVIGMESVPFERALGARVGESMKNLITSKGVRYYPRSSVTGFTKSRGRVTGVELASGEVVQADIVIIGAGSVPATQFLKNGDALPLCKDGSIITDPLLRVPSSPDVFVAGDIATYPYVKTGDLIRVEHWAVAMQQGRVAALNMLGRHVPFTQIPFFWSRVFGNNMRFAGWIGGGFDEVIIEGDLEKHQFVAYYVKNDRVQAVCAMNRDPVAVAAIELLQLNLMPTPGELRQGLKNSQDIVAVAKDLAAGKIVKRVA</sequence>
<dbReference type="GeneID" id="40307294"/>
<comment type="similarity">
    <text evidence="2">Belongs to the FAD-dependent oxidoreductase family.</text>
</comment>
<dbReference type="InterPro" id="IPR023753">
    <property type="entry name" value="FAD/NAD-binding_dom"/>
</dbReference>
<dbReference type="Pfam" id="PF14759">
    <property type="entry name" value="Reductase_C"/>
    <property type="match status" value="1"/>
</dbReference>
<keyword evidence="5" id="KW-0479">Metal-binding</keyword>
<evidence type="ECO:0000256" key="10">
    <source>
        <dbReference type="SAM" id="MobiDB-lite"/>
    </source>
</evidence>
<feature type="domain" description="Rieske" evidence="11">
    <location>
        <begin position="117"/>
        <end position="216"/>
    </location>
</feature>
<evidence type="ECO:0000259" key="11">
    <source>
        <dbReference type="PROSITE" id="PS51296"/>
    </source>
</evidence>
<keyword evidence="4" id="KW-0001">2Fe-2S</keyword>
<dbReference type="Gene3D" id="3.30.390.30">
    <property type="match status" value="1"/>
</dbReference>
<dbReference type="EMBL" id="NWUJ01000013">
    <property type="protein sequence ID" value="PFH31742.1"/>
    <property type="molecule type" value="Genomic_DNA"/>
</dbReference>
<name>A0A2A9M8M2_BESBE</name>
<comment type="caution">
    <text evidence="12">The sequence shown here is derived from an EMBL/GenBank/DDBJ whole genome shotgun (WGS) entry which is preliminary data.</text>
</comment>
<evidence type="ECO:0000256" key="8">
    <source>
        <dbReference type="ARBA" id="ARBA00023004"/>
    </source>
</evidence>
<dbReference type="AlphaFoldDB" id="A0A2A9M8M2"/>
<dbReference type="OrthoDB" id="329734at2759"/>
<dbReference type="GO" id="GO:0046872">
    <property type="term" value="F:metal ion binding"/>
    <property type="evidence" value="ECO:0007669"/>
    <property type="project" value="UniProtKB-KW"/>
</dbReference>
<reference evidence="12 13" key="1">
    <citation type="submission" date="2017-09" db="EMBL/GenBank/DDBJ databases">
        <title>Genome sequencing of Besnoitia besnoiti strain Bb-Ger1.</title>
        <authorList>
            <person name="Schares G."/>
            <person name="Venepally P."/>
            <person name="Lorenzi H.A."/>
        </authorList>
    </citation>
    <scope>NUCLEOTIDE SEQUENCE [LARGE SCALE GENOMIC DNA]</scope>
    <source>
        <strain evidence="12 13">Bb-Ger1</strain>
    </source>
</reference>
<organism evidence="12 13">
    <name type="scientific">Besnoitia besnoiti</name>
    <name type="common">Apicomplexan protozoan</name>
    <dbReference type="NCBI Taxonomy" id="94643"/>
    <lineage>
        <taxon>Eukaryota</taxon>
        <taxon>Sar</taxon>
        <taxon>Alveolata</taxon>
        <taxon>Apicomplexa</taxon>
        <taxon>Conoidasida</taxon>
        <taxon>Coccidia</taxon>
        <taxon>Eucoccidiorida</taxon>
        <taxon>Eimeriorina</taxon>
        <taxon>Sarcocystidae</taxon>
        <taxon>Besnoitia</taxon>
    </lineage>
</organism>
<dbReference type="InterPro" id="IPR028202">
    <property type="entry name" value="Reductase_C"/>
</dbReference>
<dbReference type="Pfam" id="PF07992">
    <property type="entry name" value="Pyr_redox_2"/>
    <property type="match status" value="1"/>
</dbReference>
<dbReference type="VEuPathDB" id="ToxoDB:BESB_022340"/>
<evidence type="ECO:0000313" key="13">
    <source>
        <dbReference type="Proteomes" id="UP000224006"/>
    </source>
</evidence>
<dbReference type="GO" id="GO:0005737">
    <property type="term" value="C:cytoplasm"/>
    <property type="evidence" value="ECO:0007669"/>
    <property type="project" value="TreeGrafter"/>
</dbReference>
<evidence type="ECO:0000256" key="6">
    <source>
        <dbReference type="ARBA" id="ARBA00022827"/>
    </source>
</evidence>
<evidence type="ECO:0000256" key="3">
    <source>
        <dbReference type="ARBA" id="ARBA00022630"/>
    </source>
</evidence>
<evidence type="ECO:0000313" key="12">
    <source>
        <dbReference type="EMBL" id="PFH31742.1"/>
    </source>
</evidence>
<dbReference type="PANTHER" id="PTHR43557">
    <property type="entry name" value="APOPTOSIS-INDUCING FACTOR 1"/>
    <property type="match status" value="1"/>
</dbReference>
<dbReference type="Gene3D" id="3.50.50.60">
    <property type="entry name" value="FAD/NAD(P)-binding domain"/>
    <property type="match status" value="2"/>
</dbReference>
<keyword evidence="13" id="KW-1185">Reference proteome</keyword>
<dbReference type="Proteomes" id="UP000224006">
    <property type="component" value="Chromosome XII"/>
</dbReference>
<dbReference type="InterPro" id="IPR036188">
    <property type="entry name" value="FAD/NAD-bd_sf"/>
</dbReference>
<dbReference type="SUPFAM" id="SSF50022">
    <property type="entry name" value="ISP domain"/>
    <property type="match status" value="1"/>
</dbReference>
<keyword evidence="8" id="KW-0408">Iron</keyword>
<dbReference type="InterPro" id="IPR016156">
    <property type="entry name" value="FAD/NAD-linked_Rdtase_dimer_sf"/>
</dbReference>
<evidence type="ECO:0000256" key="5">
    <source>
        <dbReference type="ARBA" id="ARBA00022723"/>
    </source>
</evidence>
<keyword evidence="7" id="KW-0560">Oxidoreductase</keyword>
<dbReference type="SUPFAM" id="SSF51905">
    <property type="entry name" value="FAD/NAD(P)-binding domain"/>
    <property type="match status" value="1"/>
</dbReference>
<dbReference type="STRING" id="94643.A0A2A9M8M2"/>
<dbReference type="PROSITE" id="PS51296">
    <property type="entry name" value="RIESKE"/>
    <property type="match status" value="1"/>
</dbReference>
<keyword evidence="9" id="KW-0411">Iron-sulfur</keyword>
<dbReference type="PANTHER" id="PTHR43557:SF2">
    <property type="entry name" value="RIESKE DOMAIN-CONTAINING PROTEIN-RELATED"/>
    <property type="match status" value="1"/>
</dbReference>
<dbReference type="InterPro" id="IPR036922">
    <property type="entry name" value="Rieske_2Fe-2S_sf"/>
</dbReference>
<evidence type="ECO:0000256" key="1">
    <source>
        <dbReference type="ARBA" id="ARBA00001974"/>
    </source>
</evidence>
<accession>A0A2A9M8M2</accession>
<gene>
    <name evidence="12" type="ORF">BESB_022340</name>
</gene>
<dbReference type="GO" id="GO:0016651">
    <property type="term" value="F:oxidoreductase activity, acting on NAD(P)H"/>
    <property type="evidence" value="ECO:0007669"/>
    <property type="project" value="TreeGrafter"/>
</dbReference>
<evidence type="ECO:0000256" key="7">
    <source>
        <dbReference type="ARBA" id="ARBA00023002"/>
    </source>
</evidence>
<dbReference type="RefSeq" id="XP_029215751.1">
    <property type="nucleotide sequence ID" value="XM_029360936.1"/>
</dbReference>
<evidence type="ECO:0000256" key="4">
    <source>
        <dbReference type="ARBA" id="ARBA00022714"/>
    </source>
</evidence>
<comment type="cofactor">
    <cofactor evidence="1">
        <name>FAD</name>
        <dbReference type="ChEBI" id="CHEBI:57692"/>
    </cofactor>
</comment>
<dbReference type="PRINTS" id="PR00411">
    <property type="entry name" value="PNDRDTASEI"/>
</dbReference>
<keyword evidence="3" id="KW-0285">Flavoprotein</keyword>